<evidence type="ECO:0000313" key="3">
    <source>
        <dbReference type="EMBL" id="KAK8861082.1"/>
    </source>
</evidence>
<dbReference type="InterPro" id="IPR026906">
    <property type="entry name" value="LRR_5"/>
</dbReference>
<name>A0ABR2IE49_9EUKA</name>
<keyword evidence="2" id="KW-0732">Signal</keyword>
<evidence type="ECO:0008006" key="5">
    <source>
        <dbReference type="Google" id="ProtNLM"/>
    </source>
</evidence>
<gene>
    <name evidence="3" type="ORF">M9Y10_012777</name>
</gene>
<dbReference type="InterPro" id="IPR032675">
    <property type="entry name" value="LRR_dom_sf"/>
</dbReference>
<dbReference type="Pfam" id="PF13306">
    <property type="entry name" value="LRR_5"/>
    <property type="match status" value="10"/>
</dbReference>
<feature type="signal peptide" evidence="2">
    <location>
        <begin position="1"/>
        <end position="15"/>
    </location>
</feature>
<protein>
    <recommendedName>
        <fullName evidence="5">Surface antigen BspA-like</fullName>
    </recommendedName>
</protein>
<sequence>MIFLLLFSYISFVACKVTEDDPHTFDRDERRRPYEGHCRDVQSKNFALDLRYNQDYYFADCQTIGAVTIQIKDLTSISPYLFYGSSITSLTITKDVSPELIIGEGAFAFCNSLTSVTFPTFDPQPTIANGIRINAGAFFKCVALSSVNFIEPITKIGPSSFEGCSALNPTFNTRSSVRLYIYSYAFYKCNQKESATLTLPAKNVISIGHHAFEDCKFSIKEVHATAIGDFAFSGCTFTTLKVDCGEIGNSAFKGTGSLSSIPKTVKIGSYAFSGLTINNPLEFLSGSQIGKYAFYNCKYLTASNLIKLTRTSVDSYAFSSSISDFKGEIKIESSTIGSHAFENFGKTFTLTFTFTSYGTSSISEYAFYSSGIQHSLLFNGSTIYSIGTKAFAKCAGLDNDLTIIDRLTIDSYAFEGCNFKNIKIVGKQNIGQSAFEGHGPITSLVIGEEKTDYSNNNYPESSIGKRAFYGVQISSLEIHSSVFKIEEYAFAKLTLPKNYILNIYATTIDAFAFSQCTPIHQLNIYSKNVYFHAFDGTKIDELTIDYKDKNYEEDYPPVISIQAFYNLEIGSLTIGKEYVIEKSAFWNCKFGSNIDINDATIGPYAFADCQSDGCTLRIGNSDIGEYAFTNFKKINVLEFNGDSLAQNQNTIGTRAFYGASIINKEGLTIPAYISDVGHHAFASIDDLEPNSLILNCEKLLTGSFYGCGKIKTFQLGNSLTDIQAFAFYGTNLVGELVIPKSVKNIGQSAFQGLTLGKITLFTDSELTTIGISAFQGSGISGELQIPPSVNEIGNYAFSQCRGLTSVSFYTMDSDVALSIGDFAFYDCENLNCYLDIPVFVSNIGKYAFANCEKLKGHLSVGLGIEIGEGAFENSGSFDITAINVYSYDEDEPKVYDIKAETFKGLNVVGKLTIPAPVKNIENSAFEGCKGITSLSFEDGYSGVPLKIDAIKDRAFYGCTGLSGILTIPSTVTLIGKDAFKGCTSLQGINIIDGNNELTIKQGAFAVTGLSGLLTISKKVSKIGESAFENCTAITALVIQPGGDSLTIGSQAFYGTKISGSLIIPPQVNVIKARAFKDCSALTGLTIESYESSPSISIGEEAFCRTGISGTLTIPSRVSNVEKSCFENCTSLATLIIESGSSNLVICQKSFYGTGISGKLTIPDRVTDIGESSFRDCNKLKELEIEDHSGKTLKIGKFAFYGTSIANELEIPSRVQIIKESAFQGLSSLTSLVIQSNPDLEIGGRAFSGCGIDGSLVLNVKNVKNYAFADCLQLQGPLVIVGGTFGEYVFSGCTKLGSTEHLDKYNIDYSIAVYGGTLGPFDFQGCNNLKGTIFLTSKTHIGNDVFNGLKSSGFTLYITSEQNDNIKIDDRAFYESSLRGPLTIPKSVTHVGKDAFSLCSINGELTLEGTGFGRRAFANSTFRGYLTINIDESEDKDSGFDYTTFINCNGFTNLALQKITDIPERLFYKMSFFGGALNIPEQVTSIGKYAFAGCGFTSVTFDPDANDDISIGEGAFSQLTQLTGAIELPTSSVSTYSDPKEDDDTGKKIDPYTFYQCSELRSFIIPNDITAIGNYAFCGCRNLEMTLDFSKITSIGVSAFQDCVSLRGPLEIPTKVKSIMENAFAGCTGLSDSLTIRVSNSQTYIGPHAFAGCKGFKKGTLFIYIEENDEKRRYDGKDYYYVPDYFLRIGHEAFDDCKFSDIYYNGRYEPDCDYDIGIKHTKGIHTSSNYIDKSFCSYPLHKDKLSGGAIAGITIAVIVVVAAIVVLIVFFIIRNKRNKDKSEAEVEMNADP</sequence>
<dbReference type="EMBL" id="JAPFFF010000018">
    <property type="protein sequence ID" value="KAK8861082.1"/>
    <property type="molecule type" value="Genomic_DNA"/>
</dbReference>
<dbReference type="SUPFAM" id="SSF52058">
    <property type="entry name" value="L domain-like"/>
    <property type="match status" value="1"/>
</dbReference>
<dbReference type="PANTHER" id="PTHR45661">
    <property type="entry name" value="SURFACE ANTIGEN"/>
    <property type="match status" value="1"/>
</dbReference>
<dbReference type="Gene3D" id="3.40.50.12480">
    <property type="match status" value="1"/>
</dbReference>
<feature type="transmembrane region" description="Helical" evidence="1">
    <location>
        <begin position="1748"/>
        <end position="1772"/>
    </location>
</feature>
<comment type="caution">
    <text evidence="3">The sequence shown here is derived from an EMBL/GenBank/DDBJ whole genome shotgun (WGS) entry which is preliminary data.</text>
</comment>
<evidence type="ECO:0000313" key="4">
    <source>
        <dbReference type="Proteomes" id="UP001470230"/>
    </source>
</evidence>
<keyword evidence="1" id="KW-0812">Transmembrane</keyword>
<proteinExistence type="predicted"/>
<evidence type="ECO:0000256" key="2">
    <source>
        <dbReference type="SAM" id="SignalP"/>
    </source>
</evidence>
<evidence type="ECO:0000256" key="1">
    <source>
        <dbReference type="SAM" id="Phobius"/>
    </source>
</evidence>
<dbReference type="InterPro" id="IPR053139">
    <property type="entry name" value="Surface_bspA-like"/>
</dbReference>
<keyword evidence="1" id="KW-0472">Membrane</keyword>
<dbReference type="Proteomes" id="UP001470230">
    <property type="component" value="Unassembled WGS sequence"/>
</dbReference>
<keyword evidence="1" id="KW-1133">Transmembrane helix</keyword>
<organism evidence="3 4">
    <name type="scientific">Tritrichomonas musculus</name>
    <dbReference type="NCBI Taxonomy" id="1915356"/>
    <lineage>
        <taxon>Eukaryota</taxon>
        <taxon>Metamonada</taxon>
        <taxon>Parabasalia</taxon>
        <taxon>Tritrichomonadida</taxon>
        <taxon>Tritrichomonadidae</taxon>
        <taxon>Tritrichomonas</taxon>
    </lineage>
</organism>
<accession>A0ABR2IE49</accession>
<feature type="chain" id="PRO_5047443451" description="Surface antigen BspA-like" evidence="2">
    <location>
        <begin position="16"/>
        <end position="1791"/>
    </location>
</feature>
<dbReference type="Gene3D" id="3.80.10.10">
    <property type="entry name" value="Ribonuclease Inhibitor"/>
    <property type="match status" value="10"/>
</dbReference>
<keyword evidence="4" id="KW-1185">Reference proteome</keyword>
<dbReference type="PANTHER" id="PTHR45661:SF3">
    <property type="entry name" value="IG-LIKE DOMAIN-CONTAINING PROTEIN"/>
    <property type="match status" value="1"/>
</dbReference>
<reference evidence="3 4" key="1">
    <citation type="submission" date="2024-04" db="EMBL/GenBank/DDBJ databases">
        <title>Tritrichomonas musculus Genome.</title>
        <authorList>
            <person name="Alves-Ferreira E."/>
            <person name="Grigg M."/>
            <person name="Lorenzi H."/>
            <person name="Galac M."/>
        </authorList>
    </citation>
    <scope>NUCLEOTIDE SEQUENCE [LARGE SCALE GENOMIC DNA]</scope>
    <source>
        <strain evidence="3 4">EAF2021</strain>
    </source>
</reference>